<accession>S5TG44</accession>
<keyword evidence="2" id="KW-0472">Membrane</keyword>
<dbReference type="OrthoDB" id="4411173at2"/>
<evidence type="ECO:0000313" key="4">
    <source>
        <dbReference type="Proteomes" id="UP000015388"/>
    </source>
</evidence>
<dbReference type="HOGENOM" id="CLU_417218_0_0_11"/>
<evidence type="ECO:0000256" key="2">
    <source>
        <dbReference type="SAM" id="Phobius"/>
    </source>
</evidence>
<feature type="compositionally biased region" description="Basic and acidic residues" evidence="1">
    <location>
        <begin position="377"/>
        <end position="395"/>
    </location>
</feature>
<feature type="transmembrane region" description="Helical" evidence="2">
    <location>
        <begin position="560"/>
        <end position="577"/>
    </location>
</feature>
<dbReference type="RefSeq" id="WP_020933578.1">
    <property type="nucleotide sequence ID" value="NC_021915.1"/>
</dbReference>
<feature type="region of interest" description="Disordered" evidence="1">
    <location>
        <begin position="271"/>
        <end position="291"/>
    </location>
</feature>
<protein>
    <submittedName>
        <fullName evidence="3">Uncharacterized protein</fullName>
    </submittedName>
</protein>
<keyword evidence="4" id="KW-1185">Reference proteome</keyword>
<feature type="compositionally biased region" description="Polar residues" evidence="1">
    <location>
        <begin position="517"/>
        <end position="526"/>
    </location>
</feature>
<dbReference type="KEGG" id="cmd:B841_00800"/>
<keyword evidence="2" id="KW-0812">Transmembrane</keyword>
<evidence type="ECO:0000256" key="1">
    <source>
        <dbReference type="SAM" id="MobiDB-lite"/>
    </source>
</evidence>
<reference evidence="3 4" key="1">
    <citation type="submission" date="2012-11" db="EMBL/GenBank/DDBJ databases">
        <title>The complete genome sequence of Corynebacterium maris Coryn-1 (=DSM 45190).</title>
        <authorList>
            <person name="Schaffert L."/>
            <person name="Albersmeier A."/>
            <person name="Kalinowski J."/>
            <person name="Ruckert C."/>
        </authorList>
    </citation>
    <scope>NUCLEOTIDE SEQUENCE [LARGE SCALE GENOMIC DNA]</scope>
    <source>
        <strain evidence="4">Coryn-1</strain>
    </source>
</reference>
<dbReference type="EMBL" id="CP003924">
    <property type="protein sequence ID" value="AGS33643.1"/>
    <property type="molecule type" value="Genomic_DNA"/>
</dbReference>
<dbReference type="PATRIC" id="fig|1224163.3.peg.159"/>
<dbReference type="AlphaFoldDB" id="S5TG44"/>
<name>S5TG44_9CORY</name>
<feature type="region of interest" description="Disordered" evidence="1">
    <location>
        <begin position="510"/>
        <end position="556"/>
    </location>
</feature>
<keyword evidence="2" id="KW-1133">Transmembrane helix</keyword>
<sequence length="584" mass="63661">MVDTDYLNELDSHGSYRGNELKQRNPALATTPAHWRAVLFSVAFPLPQDVALGDASLLDAESSPWLEGRYEGIKGVEYYPPAPDAEDADTAENAAPIPRLEFKNPKANPASYFGSELAGYFRPGRGQSAVYKHATRKSIHSWLEKTAATNPACTEEWPADAGLDTALPYQLINDVAAGAGMAKFGRLALRPGQWSTTGETDDWEHGSLQLHAVECLSYPRAASTSDETDPASRQHFLVFHVLAENCSSAQLERISQALARPDNDFPAQLVTPSVPASRHPSLPDTAAPATDQTPVYPLTQNLMEVAKLLLAPSDTPAQLATLRVNEDGGLGDSALPSRSVVALPSRADVPGPPSFPEADAWSSYEQWAWELAAGADLDDKRPPQDTRDALEKHTAEESNNWAILAADHGLAAVRTDTDYRDNPTPFVQAPTFFVELLLLNMRARTELSALREDLASGAAPEAAHKRWDQIQEKLWLDEIPRRPNLTQMLLTTRRASGVQELHDEVSGVLENDAETQADATEPTSPTVIEPEQVTVTPEDPDAAPPTVEKSSQSPAEQRKIAPAILITVLVFGVLVVLRRARRKR</sequence>
<feature type="region of interest" description="Disordered" evidence="1">
    <location>
        <begin position="375"/>
        <end position="395"/>
    </location>
</feature>
<organism evidence="3 4">
    <name type="scientific">Corynebacterium maris DSM 45190</name>
    <dbReference type="NCBI Taxonomy" id="1224163"/>
    <lineage>
        <taxon>Bacteria</taxon>
        <taxon>Bacillati</taxon>
        <taxon>Actinomycetota</taxon>
        <taxon>Actinomycetes</taxon>
        <taxon>Mycobacteriales</taxon>
        <taxon>Corynebacteriaceae</taxon>
        <taxon>Corynebacterium</taxon>
    </lineage>
</organism>
<dbReference type="Proteomes" id="UP000015388">
    <property type="component" value="Chromosome"/>
</dbReference>
<proteinExistence type="predicted"/>
<gene>
    <name evidence="3" type="ORF">B841_00800</name>
</gene>
<evidence type="ECO:0000313" key="3">
    <source>
        <dbReference type="EMBL" id="AGS33643.1"/>
    </source>
</evidence>